<feature type="signal peptide" evidence="2">
    <location>
        <begin position="1"/>
        <end position="20"/>
    </location>
</feature>
<evidence type="ECO:0000256" key="1">
    <source>
        <dbReference type="SAM" id="Phobius"/>
    </source>
</evidence>
<dbReference type="OrthoDB" id="3793754at2759"/>
<sequence>MSTIMFLFATLLSLITPASALELKDKAAIGIAVPLGVILCIIVWAFYYSNTRKRKRGVVEDLELEEAAKNAPPPKVIQWKPGGNY</sequence>
<dbReference type="EMBL" id="ML977610">
    <property type="protein sequence ID" value="KAF1997726.1"/>
    <property type="molecule type" value="Genomic_DNA"/>
</dbReference>
<reference evidence="3" key="1">
    <citation type="journal article" date="2020" name="Stud. Mycol.">
        <title>101 Dothideomycetes genomes: a test case for predicting lifestyles and emergence of pathogens.</title>
        <authorList>
            <person name="Haridas S."/>
            <person name="Albert R."/>
            <person name="Binder M."/>
            <person name="Bloem J."/>
            <person name="Labutti K."/>
            <person name="Salamov A."/>
            <person name="Andreopoulos B."/>
            <person name="Baker S."/>
            <person name="Barry K."/>
            <person name="Bills G."/>
            <person name="Bluhm B."/>
            <person name="Cannon C."/>
            <person name="Castanera R."/>
            <person name="Culley D."/>
            <person name="Daum C."/>
            <person name="Ezra D."/>
            <person name="Gonzalez J."/>
            <person name="Henrissat B."/>
            <person name="Kuo A."/>
            <person name="Liang C."/>
            <person name="Lipzen A."/>
            <person name="Lutzoni F."/>
            <person name="Magnuson J."/>
            <person name="Mondo S."/>
            <person name="Nolan M."/>
            <person name="Ohm R."/>
            <person name="Pangilinan J."/>
            <person name="Park H.-J."/>
            <person name="Ramirez L."/>
            <person name="Alfaro M."/>
            <person name="Sun H."/>
            <person name="Tritt A."/>
            <person name="Yoshinaga Y."/>
            <person name="Zwiers L.-H."/>
            <person name="Turgeon B."/>
            <person name="Goodwin S."/>
            <person name="Spatafora J."/>
            <person name="Crous P."/>
            <person name="Grigoriev I."/>
        </authorList>
    </citation>
    <scope>NUCLEOTIDE SEQUENCE</scope>
    <source>
        <strain evidence="3">CBS 123094</strain>
    </source>
</reference>
<organism evidence="3 4">
    <name type="scientific">Amniculicola lignicola CBS 123094</name>
    <dbReference type="NCBI Taxonomy" id="1392246"/>
    <lineage>
        <taxon>Eukaryota</taxon>
        <taxon>Fungi</taxon>
        <taxon>Dikarya</taxon>
        <taxon>Ascomycota</taxon>
        <taxon>Pezizomycotina</taxon>
        <taxon>Dothideomycetes</taxon>
        <taxon>Pleosporomycetidae</taxon>
        <taxon>Pleosporales</taxon>
        <taxon>Amniculicolaceae</taxon>
        <taxon>Amniculicola</taxon>
    </lineage>
</organism>
<evidence type="ECO:0000313" key="4">
    <source>
        <dbReference type="Proteomes" id="UP000799779"/>
    </source>
</evidence>
<keyword evidence="2" id="KW-0732">Signal</keyword>
<protein>
    <submittedName>
        <fullName evidence="3">Uncharacterized protein</fullName>
    </submittedName>
</protein>
<feature type="chain" id="PRO_5025486236" evidence="2">
    <location>
        <begin position="21"/>
        <end position="85"/>
    </location>
</feature>
<evidence type="ECO:0000313" key="3">
    <source>
        <dbReference type="EMBL" id="KAF1997726.1"/>
    </source>
</evidence>
<dbReference type="Proteomes" id="UP000799779">
    <property type="component" value="Unassembled WGS sequence"/>
</dbReference>
<gene>
    <name evidence="3" type="ORF">P154DRAFT_524594</name>
</gene>
<keyword evidence="4" id="KW-1185">Reference proteome</keyword>
<feature type="transmembrane region" description="Helical" evidence="1">
    <location>
        <begin position="30"/>
        <end position="48"/>
    </location>
</feature>
<keyword evidence="1" id="KW-0472">Membrane</keyword>
<accession>A0A6A5WJ82</accession>
<keyword evidence="1" id="KW-1133">Transmembrane helix</keyword>
<proteinExistence type="predicted"/>
<evidence type="ECO:0000256" key="2">
    <source>
        <dbReference type="SAM" id="SignalP"/>
    </source>
</evidence>
<keyword evidence="1" id="KW-0812">Transmembrane</keyword>
<name>A0A6A5WJ82_9PLEO</name>
<dbReference type="AlphaFoldDB" id="A0A6A5WJ82"/>